<reference evidence="2" key="2">
    <citation type="submission" date="2021-09" db="EMBL/GenBank/DDBJ databases">
        <authorList>
            <person name="Jia N."/>
            <person name="Wang J."/>
            <person name="Shi W."/>
            <person name="Du L."/>
            <person name="Sun Y."/>
            <person name="Zhan W."/>
            <person name="Jiang J."/>
            <person name="Wang Q."/>
            <person name="Zhang B."/>
            <person name="Ji P."/>
            <person name="Sakyi L.B."/>
            <person name="Cui X."/>
            <person name="Yuan T."/>
            <person name="Jiang B."/>
            <person name="Yang W."/>
            <person name="Lam T.T.-Y."/>
            <person name="Chang Q."/>
            <person name="Ding S."/>
            <person name="Wang X."/>
            <person name="Zhu J."/>
            <person name="Ruan X."/>
            <person name="Zhao L."/>
            <person name="Wei J."/>
            <person name="Que T."/>
            <person name="Du C."/>
            <person name="Cheng J."/>
            <person name="Dai P."/>
            <person name="Han X."/>
            <person name="Huang E."/>
            <person name="Gao Y."/>
            <person name="Liu J."/>
            <person name="Shao H."/>
            <person name="Ye R."/>
            <person name="Li L."/>
            <person name="Wei W."/>
            <person name="Wang X."/>
            <person name="Wang C."/>
            <person name="Huo Q."/>
            <person name="Li W."/>
            <person name="Guo W."/>
            <person name="Chen H."/>
            <person name="Chen S."/>
            <person name="Zhou L."/>
            <person name="Zhou L."/>
            <person name="Ni X."/>
            <person name="Tian J."/>
            <person name="Zhou Y."/>
            <person name="Sheng Y."/>
            <person name="Liu T."/>
            <person name="Pan Y."/>
            <person name="Xia L."/>
            <person name="Li J."/>
            <person name="Zhao F."/>
            <person name="Cao W."/>
        </authorList>
    </citation>
    <scope>NUCLEOTIDE SEQUENCE</scope>
    <source>
        <strain evidence="2">Rmic-2018</strain>
        <tissue evidence="2">Larvae</tissue>
    </source>
</reference>
<evidence type="ECO:0000256" key="1">
    <source>
        <dbReference type="SAM" id="MobiDB-lite"/>
    </source>
</evidence>
<evidence type="ECO:0000313" key="2">
    <source>
        <dbReference type="EMBL" id="KAH8032925.1"/>
    </source>
</evidence>
<sequence length="176" mass="19115">MPVPVGASSTKATLGTQRENENAPPTRRRFEFCRRGPLGSRWADPCGSRFNCGLTWFDVDSGFNVPLTTASGIGHGGWVFFSSTRFGLAARGPKLTNVSNAPTLAERPPTRVSHAFGPVENGTTMTGSIRVVYSSHNMEAPASKSYELKEVSQPLELERVFFFLAVSRTPGTTRTC</sequence>
<proteinExistence type="predicted"/>
<comment type="caution">
    <text evidence="2">The sequence shown here is derived from an EMBL/GenBank/DDBJ whole genome shotgun (WGS) entry which is preliminary data.</text>
</comment>
<reference evidence="2" key="1">
    <citation type="journal article" date="2020" name="Cell">
        <title>Large-Scale Comparative Analyses of Tick Genomes Elucidate Their Genetic Diversity and Vector Capacities.</title>
        <authorList>
            <consortium name="Tick Genome and Microbiome Consortium (TIGMIC)"/>
            <person name="Jia N."/>
            <person name="Wang J."/>
            <person name="Shi W."/>
            <person name="Du L."/>
            <person name="Sun Y."/>
            <person name="Zhan W."/>
            <person name="Jiang J.F."/>
            <person name="Wang Q."/>
            <person name="Zhang B."/>
            <person name="Ji P."/>
            <person name="Bell-Sakyi L."/>
            <person name="Cui X.M."/>
            <person name="Yuan T.T."/>
            <person name="Jiang B.G."/>
            <person name="Yang W.F."/>
            <person name="Lam T.T."/>
            <person name="Chang Q.C."/>
            <person name="Ding S.J."/>
            <person name="Wang X.J."/>
            <person name="Zhu J.G."/>
            <person name="Ruan X.D."/>
            <person name="Zhao L."/>
            <person name="Wei J.T."/>
            <person name="Ye R.Z."/>
            <person name="Que T.C."/>
            <person name="Du C.H."/>
            <person name="Zhou Y.H."/>
            <person name="Cheng J.X."/>
            <person name="Dai P.F."/>
            <person name="Guo W.B."/>
            <person name="Han X.H."/>
            <person name="Huang E.J."/>
            <person name="Li L.F."/>
            <person name="Wei W."/>
            <person name="Gao Y.C."/>
            <person name="Liu J.Z."/>
            <person name="Shao H.Z."/>
            <person name="Wang X."/>
            <person name="Wang C.C."/>
            <person name="Yang T.C."/>
            <person name="Huo Q.B."/>
            <person name="Li W."/>
            <person name="Chen H.Y."/>
            <person name="Chen S.E."/>
            <person name="Zhou L.G."/>
            <person name="Ni X.B."/>
            <person name="Tian J.H."/>
            <person name="Sheng Y."/>
            <person name="Liu T."/>
            <person name="Pan Y.S."/>
            <person name="Xia L.Y."/>
            <person name="Li J."/>
            <person name="Zhao F."/>
            <person name="Cao W.C."/>
        </authorList>
    </citation>
    <scope>NUCLEOTIDE SEQUENCE</scope>
    <source>
        <strain evidence="2">Rmic-2018</strain>
    </source>
</reference>
<feature type="region of interest" description="Disordered" evidence="1">
    <location>
        <begin position="1"/>
        <end position="27"/>
    </location>
</feature>
<feature type="compositionally biased region" description="Polar residues" evidence="1">
    <location>
        <begin position="7"/>
        <end position="17"/>
    </location>
</feature>
<dbReference type="EMBL" id="JABSTU010000004">
    <property type="protein sequence ID" value="KAH8032925.1"/>
    <property type="molecule type" value="Genomic_DNA"/>
</dbReference>
<keyword evidence="3" id="KW-1185">Reference proteome</keyword>
<accession>A0A9J6EFL1</accession>
<dbReference type="AlphaFoldDB" id="A0A9J6EFL1"/>
<protein>
    <submittedName>
        <fullName evidence="2">Uncharacterized protein</fullName>
    </submittedName>
</protein>
<name>A0A9J6EFL1_RHIMP</name>
<dbReference type="Proteomes" id="UP000821866">
    <property type="component" value="Chromosome 2"/>
</dbReference>
<gene>
    <name evidence="2" type="ORF">HPB51_003802</name>
</gene>
<organism evidence="2 3">
    <name type="scientific">Rhipicephalus microplus</name>
    <name type="common">Cattle tick</name>
    <name type="synonym">Boophilus microplus</name>
    <dbReference type="NCBI Taxonomy" id="6941"/>
    <lineage>
        <taxon>Eukaryota</taxon>
        <taxon>Metazoa</taxon>
        <taxon>Ecdysozoa</taxon>
        <taxon>Arthropoda</taxon>
        <taxon>Chelicerata</taxon>
        <taxon>Arachnida</taxon>
        <taxon>Acari</taxon>
        <taxon>Parasitiformes</taxon>
        <taxon>Ixodida</taxon>
        <taxon>Ixodoidea</taxon>
        <taxon>Ixodidae</taxon>
        <taxon>Rhipicephalinae</taxon>
        <taxon>Rhipicephalus</taxon>
        <taxon>Boophilus</taxon>
    </lineage>
</organism>
<evidence type="ECO:0000313" key="3">
    <source>
        <dbReference type="Proteomes" id="UP000821866"/>
    </source>
</evidence>
<feature type="region of interest" description="Disordered" evidence="1">
    <location>
        <begin position="99"/>
        <end position="119"/>
    </location>
</feature>